<feature type="compositionally biased region" description="Low complexity" evidence="1">
    <location>
        <begin position="62"/>
        <end position="73"/>
    </location>
</feature>
<feature type="compositionally biased region" description="Basic residues" evidence="1">
    <location>
        <begin position="99"/>
        <end position="110"/>
    </location>
</feature>
<evidence type="ECO:0000256" key="1">
    <source>
        <dbReference type="SAM" id="MobiDB-lite"/>
    </source>
</evidence>
<feature type="compositionally biased region" description="Acidic residues" evidence="1">
    <location>
        <begin position="40"/>
        <end position="54"/>
    </location>
</feature>
<reference evidence="2" key="1">
    <citation type="journal article" date="2023" name="Mol. Biol. Evol.">
        <title>Third-Generation Sequencing Reveals the Adaptive Role of the Epigenome in Three Deep-Sea Polychaetes.</title>
        <authorList>
            <person name="Perez M."/>
            <person name="Aroh O."/>
            <person name="Sun Y."/>
            <person name="Lan Y."/>
            <person name="Juniper S.K."/>
            <person name="Young C.R."/>
            <person name="Angers B."/>
            <person name="Qian P.Y."/>
        </authorList>
    </citation>
    <scope>NUCLEOTIDE SEQUENCE</scope>
    <source>
        <strain evidence="2">R07B-5</strain>
    </source>
</reference>
<evidence type="ECO:0000313" key="3">
    <source>
        <dbReference type="Proteomes" id="UP001209878"/>
    </source>
</evidence>
<sequence length="214" mass="23223">MTSECVFVVPDAMPQTDGVAGSTERLSPEDGTVERTATEDTGEDTPMETGEGDEGITGRAEGGSPSPSPAEEPTLTSAEEGKPEGGKKKSRLRQGLINFKRKLFPRKKGSKLKEDKHGSQKSKSASNVLEEVEQDPTKMERAMSVDSVYPTDQRTVTNHGMKDARSLEALHMSALQSRLKGRRPRDEDESPDTSATDMTVSRHPCHPLGDKTVV</sequence>
<proteinExistence type="predicted"/>
<comment type="caution">
    <text evidence="2">The sequence shown here is derived from an EMBL/GenBank/DDBJ whole genome shotgun (WGS) entry which is preliminary data.</text>
</comment>
<feature type="region of interest" description="Disordered" evidence="1">
    <location>
        <begin position="175"/>
        <end position="214"/>
    </location>
</feature>
<accession>A0AAD9PE07</accession>
<dbReference type="Proteomes" id="UP001209878">
    <property type="component" value="Unassembled WGS sequence"/>
</dbReference>
<name>A0AAD9PE07_RIDPI</name>
<feature type="compositionally biased region" description="Basic and acidic residues" evidence="1">
    <location>
        <begin position="26"/>
        <end position="38"/>
    </location>
</feature>
<dbReference type="EMBL" id="JAODUO010000017">
    <property type="protein sequence ID" value="KAK2193055.1"/>
    <property type="molecule type" value="Genomic_DNA"/>
</dbReference>
<keyword evidence="3" id="KW-1185">Reference proteome</keyword>
<feature type="region of interest" description="Disordered" evidence="1">
    <location>
        <begin position="1"/>
        <end position="159"/>
    </location>
</feature>
<dbReference type="AlphaFoldDB" id="A0AAD9PE07"/>
<evidence type="ECO:0000313" key="2">
    <source>
        <dbReference type="EMBL" id="KAK2193055.1"/>
    </source>
</evidence>
<gene>
    <name evidence="2" type="ORF">NP493_17g00014</name>
</gene>
<organism evidence="2 3">
    <name type="scientific">Ridgeia piscesae</name>
    <name type="common">Tubeworm</name>
    <dbReference type="NCBI Taxonomy" id="27915"/>
    <lineage>
        <taxon>Eukaryota</taxon>
        <taxon>Metazoa</taxon>
        <taxon>Spiralia</taxon>
        <taxon>Lophotrochozoa</taxon>
        <taxon>Annelida</taxon>
        <taxon>Polychaeta</taxon>
        <taxon>Sedentaria</taxon>
        <taxon>Canalipalpata</taxon>
        <taxon>Sabellida</taxon>
        <taxon>Siboglinidae</taxon>
        <taxon>Ridgeia</taxon>
    </lineage>
</organism>
<protein>
    <submittedName>
        <fullName evidence="2">Uncharacterized protein</fullName>
    </submittedName>
</protein>